<dbReference type="GO" id="GO:0004693">
    <property type="term" value="F:cyclin-dependent protein serine/threonine kinase activity"/>
    <property type="evidence" value="ECO:0007669"/>
    <property type="project" value="UniProtKB-EC"/>
</dbReference>
<evidence type="ECO:0000313" key="14">
    <source>
        <dbReference type="Proteomes" id="UP000799779"/>
    </source>
</evidence>
<dbReference type="InterPro" id="IPR050108">
    <property type="entry name" value="CDK"/>
</dbReference>
<feature type="compositionally biased region" description="Basic and acidic residues" evidence="11">
    <location>
        <begin position="398"/>
        <end position="410"/>
    </location>
</feature>
<evidence type="ECO:0000256" key="4">
    <source>
        <dbReference type="ARBA" id="ARBA00022741"/>
    </source>
</evidence>
<dbReference type="PROSITE" id="PS00107">
    <property type="entry name" value="PROTEIN_KINASE_ATP"/>
    <property type="match status" value="1"/>
</dbReference>
<feature type="domain" description="Protein kinase" evidence="12">
    <location>
        <begin position="66"/>
        <end position="363"/>
    </location>
</feature>
<evidence type="ECO:0000256" key="7">
    <source>
        <dbReference type="ARBA" id="ARBA00047811"/>
    </source>
</evidence>
<dbReference type="GO" id="GO:0005524">
    <property type="term" value="F:ATP binding"/>
    <property type="evidence" value="ECO:0007669"/>
    <property type="project" value="UniProtKB-UniRule"/>
</dbReference>
<feature type="compositionally biased region" description="Pro residues" evidence="11">
    <location>
        <begin position="8"/>
        <end position="17"/>
    </location>
</feature>
<reference evidence="13" key="1">
    <citation type="journal article" date="2020" name="Stud. Mycol.">
        <title>101 Dothideomycetes genomes: a test case for predicting lifestyles and emergence of pathogens.</title>
        <authorList>
            <person name="Haridas S."/>
            <person name="Albert R."/>
            <person name="Binder M."/>
            <person name="Bloem J."/>
            <person name="Labutti K."/>
            <person name="Salamov A."/>
            <person name="Andreopoulos B."/>
            <person name="Baker S."/>
            <person name="Barry K."/>
            <person name="Bills G."/>
            <person name="Bluhm B."/>
            <person name="Cannon C."/>
            <person name="Castanera R."/>
            <person name="Culley D."/>
            <person name="Daum C."/>
            <person name="Ezra D."/>
            <person name="Gonzalez J."/>
            <person name="Henrissat B."/>
            <person name="Kuo A."/>
            <person name="Liang C."/>
            <person name="Lipzen A."/>
            <person name="Lutzoni F."/>
            <person name="Magnuson J."/>
            <person name="Mondo S."/>
            <person name="Nolan M."/>
            <person name="Ohm R."/>
            <person name="Pangilinan J."/>
            <person name="Park H.-J."/>
            <person name="Ramirez L."/>
            <person name="Alfaro M."/>
            <person name="Sun H."/>
            <person name="Tritt A."/>
            <person name="Yoshinaga Y."/>
            <person name="Zwiers L.-H."/>
            <person name="Turgeon B."/>
            <person name="Goodwin S."/>
            <person name="Spatafora J."/>
            <person name="Crous P."/>
            <person name="Grigoriev I."/>
        </authorList>
    </citation>
    <scope>NUCLEOTIDE SEQUENCE</scope>
    <source>
        <strain evidence="13">CBS 123094</strain>
    </source>
</reference>
<evidence type="ECO:0000256" key="2">
    <source>
        <dbReference type="ARBA" id="ARBA00022527"/>
    </source>
</evidence>
<dbReference type="SUPFAM" id="SSF56112">
    <property type="entry name" value="Protein kinase-like (PK-like)"/>
    <property type="match status" value="1"/>
</dbReference>
<evidence type="ECO:0000256" key="3">
    <source>
        <dbReference type="ARBA" id="ARBA00022679"/>
    </source>
</evidence>
<feature type="binding site" evidence="9">
    <location>
        <position position="97"/>
    </location>
    <ligand>
        <name>ATP</name>
        <dbReference type="ChEBI" id="CHEBI:30616"/>
    </ligand>
</feature>
<dbReference type="InterPro" id="IPR017441">
    <property type="entry name" value="Protein_kinase_ATP_BS"/>
</dbReference>
<evidence type="ECO:0000256" key="11">
    <source>
        <dbReference type="SAM" id="MobiDB-lite"/>
    </source>
</evidence>
<keyword evidence="6 9" id="KW-0067">ATP-binding</keyword>
<sequence length="416" mass="46207">MAASPALSPRPNPPGPGARPSNLNPKSKGLALLHANRSPATTKASTPNDTGVDLAEQMNDDVREQYVQGKKLGEGTYANVYKGHYRHDPTSLVAIKKIKINADYKDGIAMDAVREIKFLSELSHPYIIKLHNVFSTKDQNISLVLEHLPCGDLEALWKNPTLSYSTAEIKAWASMLCQAVWFCHENSVLHRDIKGNNILIAGDGSIKLADFGLARSFADPGRPMTYNVITRFYRPPELLYGARHYSSVVDIWSCGVVIAELAIRQFLFPSETDIQALSLIYELCGTPIEDNWPGVTKLEFYVPPTQTFTNGVSNAAKRAQPISVWKQRFSLLGDEGVDLLRGMLMLDPKRRLDARKVLAHRYWKALPRPTPREKLPKAGGGEEKMGEDLKRKGIGGEGEGRADKVARKLDFSSMRK</sequence>
<dbReference type="GO" id="GO:0070985">
    <property type="term" value="C:transcription factor TFIIK complex"/>
    <property type="evidence" value="ECO:0007669"/>
    <property type="project" value="TreeGrafter"/>
</dbReference>
<evidence type="ECO:0000256" key="10">
    <source>
        <dbReference type="RuleBase" id="RU000304"/>
    </source>
</evidence>
<dbReference type="GO" id="GO:0045944">
    <property type="term" value="P:positive regulation of transcription by RNA polymerase II"/>
    <property type="evidence" value="ECO:0007669"/>
    <property type="project" value="TreeGrafter"/>
</dbReference>
<evidence type="ECO:0000259" key="12">
    <source>
        <dbReference type="PROSITE" id="PS50011"/>
    </source>
</evidence>
<accession>A0A6A5X0Q9</accession>
<feature type="region of interest" description="Disordered" evidence="11">
    <location>
        <begin position="369"/>
        <end position="416"/>
    </location>
</feature>
<gene>
    <name evidence="13" type="ORF">P154DRAFT_486770</name>
</gene>
<feature type="region of interest" description="Disordered" evidence="11">
    <location>
        <begin position="1"/>
        <end position="52"/>
    </location>
</feature>
<keyword evidence="14" id="KW-1185">Reference proteome</keyword>
<evidence type="ECO:0000256" key="5">
    <source>
        <dbReference type="ARBA" id="ARBA00022777"/>
    </source>
</evidence>
<comment type="similarity">
    <text evidence="1">Belongs to the protein kinase superfamily. CMGC Ser/Thr protein kinase family. CDC2/CDKX subfamily.</text>
</comment>
<evidence type="ECO:0000256" key="9">
    <source>
        <dbReference type="PROSITE-ProRule" id="PRU10141"/>
    </source>
</evidence>
<organism evidence="13 14">
    <name type="scientific">Amniculicola lignicola CBS 123094</name>
    <dbReference type="NCBI Taxonomy" id="1392246"/>
    <lineage>
        <taxon>Eukaryota</taxon>
        <taxon>Fungi</taxon>
        <taxon>Dikarya</taxon>
        <taxon>Ascomycota</taxon>
        <taxon>Pezizomycotina</taxon>
        <taxon>Dothideomycetes</taxon>
        <taxon>Pleosporomycetidae</taxon>
        <taxon>Pleosporales</taxon>
        <taxon>Amniculicolaceae</taxon>
        <taxon>Amniculicola</taxon>
    </lineage>
</organism>
<name>A0A6A5X0Q9_9PLEO</name>
<evidence type="ECO:0000256" key="1">
    <source>
        <dbReference type="ARBA" id="ARBA00006485"/>
    </source>
</evidence>
<feature type="compositionally biased region" description="Polar residues" evidence="11">
    <location>
        <begin position="38"/>
        <end position="49"/>
    </location>
</feature>
<comment type="catalytic activity">
    <reaction evidence="7">
        <text>L-threonyl-[protein] + ATP = O-phospho-L-threonyl-[protein] + ADP + H(+)</text>
        <dbReference type="Rhea" id="RHEA:46608"/>
        <dbReference type="Rhea" id="RHEA-COMP:11060"/>
        <dbReference type="Rhea" id="RHEA-COMP:11605"/>
        <dbReference type="ChEBI" id="CHEBI:15378"/>
        <dbReference type="ChEBI" id="CHEBI:30013"/>
        <dbReference type="ChEBI" id="CHEBI:30616"/>
        <dbReference type="ChEBI" id="CHEBI:61977"/>
        <dbReference type="ChEBI" id="CHEBI:456216"/>
        <dbReference type="EC" id="2.7.11.22"/>
    </reaction>
</comment>
<keyword evidence="3" id="KW-0808">Transferase</keyword>
<dbReference type="InterPro" id="IPR008271">
    <property type="entry name" value="Ser/Thr_kinase_AS"/>
</dbReference>
<dbReference type="PANTHER" id="PTHR24056:SF0">
    <property type="entry name" value="CYCLIN-DEPENDENT KINASE 7"/>
    <property type="match status" value="1"/>
</dbReference>
<dbReference type="InterPro" id="IPR000719">
    <property type="entry name" value="Prot_kinase_dom"/>
</dbReference>
<dbReference type="Pfam" id="PF00069">
    <property type="entry name" value="Pkinase"/>
    <property type="match status" value="1"/>
</dbReference>
<proteinExistence type="inferred from homology"/>
<dbReference type="GO" id="GO:0008353">
    <property type="term" value="F:RNA polymerase II CTD heptapeptide repeat kinase activity"/>
    <property type="evidence" value="ECO:0007669"/>
    <property type="project" value="TreeGrafter"/>
</dbReference>
<dbReference type="PROSITE" id="PS00108">
    <property type="entry name" value="PROTEIN_KINASE_ST"/>
    <property type="match status" value="1"/>
</dbReference>
<comment type="catalytic activity">
    <reaction evidence="8">
        <text>L-seryl-[protein] + ATP = O-phospho-L-seryl-[protein] + ADP + H(+)</text>
        <dbReference type="Rhea" id="RHEA:17989"/>
        <dbReference type="Rhea" id="RHEA-COMP:9863"/>
        <dbReference type="Rhea" id="RHEA-COMP:11604"/>
        <dbReference type="ChEBI" id="CHEBI:15378"/>
        <dbReference type="ChEBI" id="CHEBI:29999"/>
        <dbReference type="ChEBI" id="CHEBI:30616"/>
        <dbReference type="ChEBI" id="CHEBI:83421"/>
        <dbReference type="ChEBI" id="CHEBI:456216"/>
        <dbReference type="EC" id="2.7.11.22"/>
    </reaction>
</comment>
<evidence type="ECO:0000256" key="8">
    <source>
        <dbReference type="ARBA" id="ARBA00048367"/>
    </source>
</evidence>
<feature type="compositionally biased region" description="Basic and acidic residues" evidence="11">
    <location>
        <begin position="370"/>
        <end position="391"/>
    </location>
</feature>
<dbReference type="PANTHER" id="PTHR24056">
    <property type="entry name" value="CELL DIVISION PROTEIN KINASE"/>
    <property type="match status" value="1"/>
</dbReference>
<protein>
    <submittedName>
        <fullName evidence="13">Serine/threonine-protein kinase-like protein</fullName>
    </submittedName>
</protein>
<keyword evidence="2 10" id="KW-0723">Serine/threonine-protein kinase</keyword>
<dbReference type="Gene3D" id="1.10.510.10">
    <property type="entry name" value="Transferase(Phosphotransferase) domain 1"/>
    <property type="match status" value="1"/>
</dbReference>
<dbReference type="Gene3D" id="3.30.200.20">
    <property type="entry name" value="Phosphorylase Kinase, domain 1"/>
    <property type="match status" value="1"/>
</dbReference>
<dbReference type="EMBL" id="ML977572">
    <property type="protein sequence ID" value="KAF2003506.1"/>
    <property type="molecule type" value="Genomic_DNA"/>
</dbReference>
<dbReference type="Proteomes" id="UP000799779">
    <property type="component" value="Unassembled WGS sequence"/>
</dbReference>
<dbReference type="GO" id="GO:0005737">
    <property type="term" value="C:cytoplasm"/>
    <property type="evidence" value="ECO:0007669"/>
    <property type="project" value="TreeGrafter"/>
</dbReference>
<keyword evidence="4 9" id="KW-0547">Nucleotide-binding</keyword>
<dbReference type="AlphaFoldDB" id="A0A6A5X0Q9"/>
<evidence type="ECO:0000256" key="6">
    <source>
        <dbReference type="ARBA" id="ARBA00022840"/>
    </source>
</evidence>
<dbReference type="PROSITE" id="PS50011">
    <property type="entry name" value="PROTEIN_KINASE_DOM"/>
    <property type="match status" value="1"/>
</dbReference>
<dbReference type="SMART" id="SM00220">
    <property type="entry name" value="S_TKc"/>
    <property type="match status" value="1"/>
</dbReference>
<dbReference type="InterPro" id="IPR011009">
    <property type="entry name" value="Kinase-like_dom_sf"/>
</dbReference>
<dbReference type="OrthoDB" id="1732493at2759"/>
<keyword evidence="5 13" id="KW-0418">Kinase</keyword>
<evidence type="ECO:0000313" key="13">
    <source>
        <dbReference type="EMBL" id="KAF2003506.1"/>
    </source>
</evidence>